<dbReference type="NCBIfam" id="NF006384">
    <property type="entry name" value="PRK08628.1"/>
    <property type="match status" value="1"/>
</dbReference>
<dbReference type="Proteomes" id="UP000201613">
    <property type="component" value="Unassembled WGS sequence"/>
</dbReference>
<comment type="similarity">
    <text evidence="1">Belongs to the short-chain dehydrogenases/reductases (SDR) family.</text>
</comment>
<accession>A0A238LK54</accession>
<dbReference type="FunFam" id="3.40.50.720:FF:000084">
    <property type="entry name" value="Short-chain dehydrogenase reductase"/>
    <property type="match status" value="1"/>
</dbReference>
<dbReference type="AlphaFoldDB" id="A0A238LK54"/>
<proteinExistence type="inferred from homology"/>
<dbReference type="EC" id="1.1.1.-" evidence="3"/>
<keyword evidence="4" id="KW-1185">Reference proteome</keyword>
<evidence type="ECO:0000256" key="2">
    <source>
        <dbReference type="ARBA" id="ARBA00023002"/>
    </source>
</evidence>
<dbReference type="EMBL" id="FXZK01000014">
    <property type="protein sequence ID" value="SMY09913.1"/>
    <property type="molecule type" value="Genomic_DNA"/>
</dbReference>
<dbReference type="PROSITE" id="PS00061">
    <property type="entry name" value="ADH_SHORT"/>
    <property type="match status" value="1"/>
</dbReference>
<keyword evidence="2 3" id="KW-0560">Oxidoreductase</keyword>
<dbReference type="InterPro" id="IPR020904">
    <property type="entry name" value="Sc_DH/Rdtase_CS"/>
</dbReference>
<dbReference type="PANTHER" id="PTHR24321:SF8">
    <property type="entry name" value="ESTRADIOL 17-BETA-DEHYDROGENASE 8-RELATED"/>
    <property type="match status" value="1"/>
</dbReference>
<dbReference type="InterPro" id="IPR002347">
    <property type="entry name" value="SDR_fam"/>
</dbReference>
<evidence type="ECO:0000313" key="3">
    <source>
        <dbReference type="EMBL" id="SMY09913.1"/>
    </source>
</evidence>
<dbReference type="CDD" id="cd05233">
    <property type="entry name" value="SDR_c"/>
    <property type="match status" value="1"/>
</dbReference>
<dbReference type="OrthoDB" id="9788235at2"/>
<dbReference type="GO" id="GO:0016491">
    <property type="term" value="F:oxidoreductase activity"/>
    <property type="evidence" value="ECO:0007669"/>
    <property type="project" value="UniProtKB-KW"/>
</dbReference>
<reference evidence="3 4" key="1">
    <citation type="submission" date="2017-05" db="EMBL/GenBank/DDBJ databases">
        <authorList>
            <person name="Song R."/>
            <person name="Chenine A.L."/>
            <person name="Ruprecht R.M."/>
        </authorList>
    </citation>
    <scope>NUCLEOTIDE SEQUENCE [LARGE SCALE GENOMIC DNA]</scope>
    <source>
        <strain evidence="3 4">CECT 8899</strain>
    </source>
</reference>
<dbReference type="SUPFAM" id="SSF51735">
    <property type="entry name" value="NAD(P)-binding Rossmann-fold domains"/>
    <property type="match status" value="1"/>
</dbReference>
<organism evidence="3 4">
    <name type="scientific">Flavimaricola marinus</name>
    <dbReference type="NCBI Taxonomy" id="1819565"/>
    <lineage>
        <taxon>Bacteria</taxon>
        <taxon>Pseudomonadati</taxon>
        <taxon>Pseudomonadota</taxon>
        <taxon>Alphaproteobacteria</taxon>
        <taxon>Rhodobacterales</taxon>
        <taxon>Paracoccaceae</taxon>
        <taxon>Flavimaricola</taxon>
    </lineage>
</organism>
<gene>
    <name evidence="3" type="primary">linC_3</name>
    <name evidence="3" type="ORF">LOM8899_04086</name>
</gene>
<protein>
    <submittedName>
        <fullName evidence="3">2,5-dichloro-2,5-cyclohexadiene-1,4-diol dehydrogenase</fullName>
        <ecNumber evidence="3">1.1.1.-</ecNumber>
    </submittedName>
</protein>
<sequence>MDLGLSGKVIIVTGGASGIGASIVEGLRSEGATAIVFDRTPGEGPDWQTVDLMDDAGCAAAVTAVLAQHGRIDGVVNNAGVNDGVGLDAGPAAFRASLNLNLVPAYTMLHLTAEALRASKGAVVNVASKVAITGQGGTSAYAAAKGGMLALTREWAVDFAADGVRVNAVIPAEVMTPMYRDWLASFDDPTAKEAAINAKIPLGARMTTAQELADAAVFLLSPRSGHTTGQWHHVDGGYVHLDRGISRG</sequence>
<dbReference type="PRINTS" id="PR00080">
    <property type="entry name" value="SDRFAMILY"/>
</dbReference>
<dbReference type="PANTHER" id="PTHR24321">
    <property type="entry name" value="DEHYDROGENASES, SHORT CHAIN"/>
    <property type="match status" value="1"/>
</dbReference>
<dbReference type="RefSeq" id="WP_093994083.1">
    <property type="nucleotide sequence ID" value="NZ_FXZK01000014.1"/>
</dbReference>
<dbReference type="InterPro" id="IPR036291">
    <property type="entry name" value="NAD(P)-bd_dom_sf"/>
</dbReference>
<dbReference type="PRINTS" id="PR00081">
    <property type="entry name" value="GDHRDH"/>
</dbReference>
<dbReference type="Gene3D" id="3.40.50.720">
    <property type="entry name" value="NAD(P)-binding Rossmann-like Domain"/>
    <property type="match status" value="1"/>
</dbReference>
<dbReference type="Pfam" id="PF13561">
    <property type="entry name" value="adh_short_C2"/>
    <property type="match status" value="1"/>
</dbReference>
<evidence type="ECO:0000313" key="4">
    <source>
        <dbReference type="Proteomes" id="UP000201613"/>
    </source>
</evidence>
<evidence type="ECO:0000256" key="1">
    <source>
        <dbReference type="ARBA" id="ARBA00006484"/>
    </source>
</evidence>
<name>A0A238LK54_9RHOB</name>